<evidence type="ECO:0000256" key="8">
    <source>
        <dbReference type="SAM" id="MobiDB-lite"/>
    </source>
</evidence>
<feature type="domain" description="Protein kinase" evidence="9">
    <location>
        <begin position="72"/>
        <end position="559"/>
    </location>
</feature>
<evidence type="ECO:0000256" key="3">
    <source>
        <dbReference type="ARBA" id="ARBA00022679"/>
    </source>
</evidence>
<dbReference type="GO" id="GO:0016301">
    <property type="term" value="F:kinase activity"/>
    <property type="evidence" value="ECO:0007669"/>
    <property type="project" value="UniProtKB-KW"/>
</dbReference>
<dbReference type="InterPro" id="IPR008271">
    <property type="entry name" value="Ser/Thr_kinase_AS"/>
</dbReference>
<dbReference type="PROSITE" id="PS00108">
    <property type="entry name" value="PROTEIN_KINASE_ST"/>
    <property type="match status" value="1"/>
</dbReference>
<keyword evidence="4 7" id="KW-0547">Nucleotide-binding</keyword>
<dbReference type="PANTHER" id="PTHR44167">
    <property type="entry name" value="OVARIAN-SPECIFIC SERINE/THREONINE-PROTEIN KINASE LOK-RELATED"/>
    <property type="match status" value="1"/>
</dbReference>
<evidence type="ECO:0000256" key="4">
    <source>
        <dbReference type="ARBA" id="ARBA00022741"/>
    </source>
</evidence>
<feature type="compositionally biased region" description="Basic and acidic residues" evidence="8">
    <location>
        <begin position="25"/>
        <end position="47"/>
    </location>
</feature>
<reference evidence="11" key="2">
    <citation type="submission" date="2025-08" db="UniProtKB">
        <authorList>
            <consortium name="RefSeq"/>
        </authorList>
    </citation>
    <scope>IDENTIFICATION</scope>
</reference>
<dbReference type="InterPro" id="IPR000719">
    <property type="entry name" value="Prot_kinase_dom"/>
</dbReference>
<accession>A0ABM4BCZ9</accession>
<evidence type="ECO:0000256" key="5">
    <source>
        <dbReference type="ARBA" id="ARBA00022777"/>
    </source>
</evidence>
<protein>
    <recommendedName>
        <fullName evidence="1">non-specific serine/threonine protein kinase</fullName>
        <ecNumber evidence="1">2.7.11.1</ecNumber>
    </recommendedName>
</protein>
<dbReference type="PANTHER" id="PTHR44167:SF23">
    <property type="entry name" value="CDC7 KINASE, ISOFORM A-RELATED"/>
    <property type="match status" value="1"/>
</dbReference>
<keyword evidence="6 7" id="KW-0067">ATP-binding</keyword>
<dbReference type="EC" id="2.7.11.1" evidence="1"/>
<dbReference type="InterPro" id="IPR011009">
    <property type="entry name" value="Kinase-like_dom_sf"/>
</dbReference>
<organism evidence="10 11">
    <name type="scientific">Hydra vulgaris</name>
    <name type="common">Hydra</name>
    <name type="synonym">Hydra attenuata</name>
    <dbReference type="NCBI Taxonomy" id="6087"/>
    <lineage>
        <taxon>Eukaryota</taxon>
        <taxon>Metazoa</taxon>
        <taxon>Cnidaria</taxon>
        <taxon>Hydrozoa</taxon>
        <taxon>Hydroidolina</taxon>
        <taxon>Anthoathecata</taxon>
        <taxon>Aplanulata</taxon>
        <taxon>Hydridae</taxon>
        <taxon>Hydra</taxon>
    </lineage>
</organism>
<dbReference type="GO" id="GO:0051301">
    <property type="term" value="P:cell division"/>
    <property type="evidence" value="ECO:0007669"/>
    <property type="project" value="UniProtKB-KW"/>
</dbReference>
<dbReference type="Gene3D" id="3.30.200.20">
    <property type="entry name" value="Phosphorylase Kinase, domain 1"/>
    <property type="match status" value="1"/>
</dbReference>
<evidence type="ECO:0000259" key="9">
    <source>
        <dbReference type="PROSITE" id="PS50011"/>
    </source>
</evidence>
<evidence type="ECO:0000256" key="1">
    <source>
        <dbReference type="ARBA" id="ARBA00012513"/>
    </source>
</evidence>
<keyword evidence="10" id="KW-1185">Reference proteome</keyword>
<keyword evidence="11" id="KW-0132">Cell division</keyword>
<name>A0ABM4BCZ9_HYDVU</name>
<dbReference type="PROSITE" id="PS00107">
    <property type="entry name" value="PROTEIN_KINASE_ATP"/>
    <property type="match status" value="1"/>
</dbReference>
<evidence type="ECO:0000256" key="7">
    <source>
        <dbReference type="PROSITE-ProRule" id="PRU10141"/>
    </source>
</evidence>
<evidence type="ECO:0000313" key="10">
    <source>
        <dbReference type="Proteomes" id="UP001652625"/>
    </source>
</evidence>
<dbReference type="RefSeq" id="XP_065646819.1">
    <property type="nucleotide sequence ID" value="XM_065790747.1"/>
</dbReference>
<keyword evidence="11" id="KW-0131">Cell cycle</keyword>
<gene>
    <name evidence="11" type="primary">LOC100200027</name>
</gene>
<feature type="binding site" evidence="7">
    <location>
        <position position="102"/>
    </location>
    <ligand>
        <name>ATP</name>
        <dbReference type="ChEBI" id="CHEBI:30616"/>
    </ligand>
</feature>
<proteinExistence type="predicted"/>
<dbReference type="InterPro" id="IPR017441">
    <property type="entry name" value="Protein_kinase_ATP_BS"/>
</dbReference>
<evidence type="ECO:0000256" key="6">
    <source>
        <dbReference type="ARBA" id="ARBA00022840"/>
    </source>
</evidence>
<dbReference type="SMART" id="SM00220">
    <property type="entry name" value="S_TKc"/>
    <property type="match status" value="1"/>
</dbReference>
<dbReference type="Proteomes" id="UP001652625">
    <property type="component" value="Chromosome 02"/>
</dbReference>
<keyword evidence="2" id="KW-0723">Serine/threonine-protein kinase</keyword>
<dbReference type="GeneID" id="100200027"/>
<evidence type="ECO:0000313" key="11">
    <source>
        <dbReference type="RefSeq" id="XP_065646819.1"/>
    </source>
</evidence>
<dbReference type="Gene3D" id="1.10.510.10">
    <property type="entry name" value="Transferase(Phosphotransferase) domain 1"/>
    <property type="match status" value="2"/>
</dbReference>
<dbReference type="CDD" id="cd14019">
    <property type="entry name" value="STKc_Cdc7"/>
    <property type="match status" value="1"/>
</dbReference>
<dbReference type="SUPFAM" id="SSF56112">
    <property type="entry name" value="Protein kinase-like (PK-like)"/>
    <property type="match status" value="1"/>
</dbReference>
<dbReference type="Pfam" id="PF00069">
    <property type="entry name" value="Pkinase"/>
    <property type="match status" value="2"/>
</dbReference>
<keyword evidence="5 11" id="KW-0418">Kinase</keyword>
<sequence length="571" mass="65129">MNPAELILTPTRERLFRACKSPCHSKTESQQKNNTEEQNLKEAERNKIKNSKKNQDFASDLIQNFPFIQSHFEILKTVGEGTFSVVYLARLREDKSQMYAIKYLVPTSSPGRIENELLCLQLLGGKNNVLPVKTVIRNRDHVIFILPYFPHQRFSDFVKHMTVRDIQEYMWNLLIALKHVHKKNIIHRDVKPSNFLYSKELKRYTLIDFGLAMSVPGCKTSLLKDYTVVSSLTAEKSVKENGTQKLGKVCKHPTSHICIVCRQRPRQCAPRAGTSGFRSPEVLARYAKQTTAVDMWSAGVIFLCMLSRRYPFFKACDDMEALSQITALVGTQKMTSFAETIGKDFVFGPVLEAVDPYKVLCNKLAQRVCPKHTHLDLSLLQEHPEKKGKRKREEDCESDADVSYKKHDIFEKTCDQTRTNVSLKNNQALKNDNSPQNAKHMNASFKDTQAIANISFKNDQTPTKVDFRDQTLIDLIDSENDNQINNDGSDNLIKTSYVPKVCKITEINREVENQSQESDAESNECLCIPDSAFNLLERLLELDPQKRITAKEALVHPFLSTVKSSSKLDKT</sequence>
<feature type="region of interest" description="Disordered" evidence="8">
    <location>
        <begin position="22"/>
        <end position="52"/>
    </location>
</feature>
<evidence type="ECO:0000256" key="2">
    <source>
        <dbReference type="ARBA" id="ARBA00022527"/>
    </source>
</evidence>
<dbReference type="PROSITE" id="PS50011">
    <property type="entry name" value="PROTEIN_KINASE_DOM"/>
    <property type="match status" value="1"/>
</dbReference>
<reference evidence="10" key="1">
    <citation type="submission" date="2025-05" db="UniProtKB">
        <authorList>
            <consortium name="RefSeq"/>
        </authorList>
    </citation>
    <scope>NUCLEOTIDE SEQUENCE [LARGE SCALE GENOMIC DNA]</scope>
</reference>
<keyword evidence="3" id="KW-0808">Transferase</keyword>